<accession>A0ABN9BVV8</accession>
<dbReference type="EMBL" id="CATNWA010006075">
    <property type="protein sequence ID" value="CAI9551341.1"/>
    <property type="molecule type" value="Genomic_DNA"/>
</dbReference>
<gene>
    <name evidence="1" type="ORF">SPARVUS_LOCUS3733811</name>
</gene>
<protein>
    <recommendedName>
        <fullName evidence="3">Mannosyltransferase</fullName>
    </recommendedName>
</protein>
<proteinExistence type="predicted"/>
<evidence type="ECO:0000313" key="1">
    <source>
        <dbReference type="EMBL" id="CAI9551341.1"/>
    </source>
</evidence>
<reference evidence="1" key="1">
    <citation type="submission" date="2023-05" db="EMBL/GenBank/DDBJ databases">
        <authorList>
            <person name="Stuckert A."/>
        </authorList>
    </citation>
    <scope>NUCLEOTIDE SEQUENCE</scope>
</reference>
<dbReference type="Proteomes" id="UP001162483">
    <property type="component" value="Unassembled WGS sequence"/>
</dbReference>
<keyword evidence="2" id="KW-1185">Reference proteome</keyword>
<name>A0ABN9BVV8_9NEOB</name>
<evidence type="ECO:0008006" key="3">
    <source>
        <dbReference type="Google" id="ProtNLM"/>
    </source>
</evidence>
<comment type="caution">
    <text evidence="1">The sequence shown here is derived from an EMBL/GenBank/DDBJ whole genome shotgun (WGS) entry which is preliminary data.</text>
</comment>
<sequence>MIVFVTIFRFHNYHKSWLFKFGSLCVIAHLLGNAVYSAGSLYVSHFNYPGGVAMDVLHKRVNPSTDVSVHIDVATAQTGVSRFLQFHSHWRYDKSEDVTWTDEAMKLHSHIIMEFDASHLSQYKNHYKVLSHISGFDGFGFHFDTYPPIHLKLLTKLIILERSQNV</sequence>
<organism evidence="1 2">
    <name type="scientific">Staurois parvus</name>
    <dbReference type="NCBI Taxonomy" id="386267"/>
    <lineage>
        <taxon>Eukaryota</taxon>
        <taxon>Metazoa</taxon>
        <taxon>Chordata</taxon>
        <taxon>Craniata</taxon>
        <taxon>Vertebrata</taxon>
        <taxon>Euteleostomi</taxon>
        <taxon>Amphibia</taxon>
        <taxon>Batrachia</taxon>
        <taxon>Anura</taxon>
        <taxon>Neobatrachia</taxon>
        <taxon>Ranoidea</taxon>
        <taxon>Ranidae</taxon>
        <taxon>Staurois</taxon>
    </lineage>
</organism>
<evidence type="ECO:0000313" key="2">
    <source>
        <dbReference type="Proteomes" id="UP001162483"/>
    </source>
</evidence>